<dbReference type="RefSeq" id="WP_135962655.1">
    <property type="nucleotide sequence ID" value="NZ_SRXT01000002.1"/>
</dbReference>
<comment type="caution">
    <text evidence="1">The sequence shown here is derived from an EMBL/GenBank/DDBJ whole genome shotgun (WGS) entry which is preliminary data.</text>
</comment>
<keyword evidence="2" id="KW-1185">Reference proteome</keyword>
<gene>
    <name evidence="1" type="ORF">E5A73_04695</name>
</gene>
<reference evidence="1 2" key="1">
    <citation type="submission" date="2019-04" db="EMBL/GenBank/DDBJ databases">
        <title>Sphingomonas psychrotolerans sp. nov., isolated from soil in the Tianshan Mountains, Xinjiang, China.</title>
        <authorList>
            <person name="Luo Y."/>
            <person name="Sheng H."/>
        </authorList>
    </citation>
    <scope>NUCLEOTIDE SEQUENCE [LARGE SCALE GENOMIC DNA]</scope>
    <source>
        <strain evidence="1 2">ZFGT-11</strain>
    </source>
</reference>
<sequence length="68" mass="7348">MNGLEARAEAAGERAAARAALRLRDAARGALPGLSVEAEAGRVVISGRGLWRRWLRDGALRWPGGWLR</sequence>
<dbReference type="EMBL" id="SRXT01000002">
    <property type="protein sequence ID" value="TGX54759.1"/>
    <property type="molecule type" value="Genomic_DNA"/>
</dbReference>
<name>A0A4S1XE07_9SPHN</name>
<protein>
    <submittedName>
        <fullName evidence="1">Uncharacterized protein</fullName>
    </submittedName>
</protein>
<evidence type="ECO:0000313" key="1">
    <source>
        <dbReference type="EMBL" id="TGX54759.1"/>
    </source>
</evidence>
<proteinExistence type="predicted"/>
<accession>A0A4S1XE07</accession>
<dbReference type="Proteomes" id="UP000306147">
    <property type="component" value="Unassembled WGS sequence"/>
</dbReference>
<organism evidence="1 2">
    <name type="scientific">Sphingomonas gei</name>
    <dbReference type="NCBI Taxonomy" id="1395960"/>
    <lineage>
        <taxon>Bacteria</taxon>
        <taxon>Pseudomonadati</taxon>
        <taxon>Pseudomonadota</taxon>
        <taxon>Alphaproteobacteria</taxon>
        <taxon>Sphingomonadales</taxon>
        <taxon>Sphingomonadaceae</taxon>
        <taxon>Sphingomonas</taxon>
    </lineage>
</organism>
<dbReference type="AlphaFoldDB" id="A0A4S1XE07"/>
<evidence type="ECO:0000313" key="2">
    <source>
        <dbReference type="Proteomes" id="UP000306147"/>
    </source>
</evidence>